<gene>
    <name evidence="1" type="ORF">P4T90_03555</name>
</gene>
<dbReference type="RefSeq" id="WP_066264820.1">
    <property type="nucleotide sequence ID" value="NZ_JARMAB010000004.1"/>
</dbReference>
<dbReference type="Proteomes" id="UP001341444">
    <property type="component" value="Unassembled WGS sequence"/>
</dbReference>
<dbReference type="Gene3D" id="3.40.1390.10">
    <property type="entry name" value="MurE/MurF, N-terminal domain"/>
    <property type="match status" value="1"/>
</dbReference>
<dbReference type="EMBL" id="JARMAB010000004">
    <property type="protein sequence ID" value="MED1202167.1"/>
    <property type="molecule type" value="Genomic_DNA"/>
</dbReference>
<keyword evidence="2" id="KW-1185">Reference proteome</keyword>
<protein>
    <submittedName>
        <fullName evidence="1">Uncharacterized protein</fullName>
    </submittedName>
</protein>
<reference evidence="1 2" key="1">
    <citation type="submission" date="2023-03" db="EMBL/GenBank/DDBJ databases">
        <title>Bacillus Genome Sequencing.</title>
        <authorList>
            <person name="Dunlap C."/>
        </authorList>
    </citation>
    <scope>NUCLEOTIDE SEQUENCE [LARGE SCALE GENOMIC DNA]</scope>
    <source>
        <strain evidence="1 2">B-23453</strain>
    </source>
</reference>
<evidence type="ECO:0000313" key="2">
    <source>
        <dbReference type="Proteomes" id="UP001341444"/>
    </source>
</evidence>
<comment type="caution">
    <text evidence="1">The sequence shown here is derived from an EMBL/GenBank/DDBJ whole genome shotgun (WGS) entry which is preliminary data.</text>
</comment>
<dbReference type="InterPro" id="IPR035911">
    <property type="entry name" value="MurE/MurF_N"/>
</dbReference>
<dbReference type="SUPFAM" id="SSF63418">
    <property type="entry name" value="MurE/MurF N-terminal domain"/>
    <property type="match status" value="1"/>
</dbReference>
<evidence type="ECO:0000313" key="1">
    <source>
        <dbReference type="EMBL" id="MED1202167.1"/>
    </source>
</evidence>
<proteinExistence type="predicted"/>
<accession>A0ABU6MBW6</accession>
<organism evidence="1 2">
    <name type="scientific">Heyndrickxia acidicola</name>
    <dbReference type="NCBI Taxonomy" id="209389"/>
    <lineage>
        <taxon>Bacteria</taxon>
        <taxon>Bacillati</taxon>
        <taxon>Bacillota</taxon>
        <taxon>Bacilli</taxon>
        <taxon>Bacillales</taxon>
        <taxon>Bacillaceae</taxon>
        <taxon>Heyndrickxia</taxon>
    </lineage>
</organism>
<sequence length="152" mass="17117">MLKYKELYPLNKGTRGLNDPSLQFNHVTIFSDSKQPKGLFIPLEGSGKLDEAIENGAIASLWKEGLALPSYTPNDFPIIYVEDTAYAYSSIAAQYIQKVKQKECDIMTKFEFYAPQLLNKSPFTYDIAVEEMGHDLLAALNLFAEGKRRGIK</sequence>
<name>A0ABU6MBW6_9BACI</name>